<evidence type="ECO:0000313" key="2">
    <source>
        <dbReference type="EMBL" id="GGD60889.1"/>
    </source>
</evidence>
<comment type="caution">
    <text evidence="2">The sequence shown here is derived from an EMBL/GenBank/DDBJ whole genome shotgun (WGS) entry which is preliminary data.</text>
</comment>
<protein>
    <submittedName>
        <fullName evidence="2">Uncharacterized protein</fullName>
    </submittedName>
</protein>
<name>A0A917DQE2_9SPHN</name>
<reference evidence="2" key="1">
    <citation type="journal article" date="2014" name="Int. J. Syst. Evol. Microbiol.">
        <title>Complete genome sequence of Corynebacterium casei LMG S-19264T (=DSM 44701T), isolated from a smear-ripened cheese.</title>
        <authorList>
            <consortium name="US DOE Joint Genome Institute (JGI-PGF)"/>
            <person name="Walter F."/>
            <person name="Albersmeier A."/>
            <person name="Kalinowski J."/>
            <person name="Ruckert C."/>
        </authorList>
    </citation>
    <scope>NUCLEOTIDE SEQUENCE</scope>
    <source>
        <strain evidence="2">CGMCC 1.15360</strain>
    </source>
</reference>
<organism evidence="2 3">
    <name type="scientific">Croceicoccus mobilis</name>
    <dbReference type="NCBI Taxonomy" id="1703339"/>
    <lineage>
        <taxon>Bacteria</taxon>
        <taxon>Pseudomonadati</taxon>
        <taxon>Pseudomonadota</taxon>
        <taxon>Alphaproteobacteria</taxon>
        <taxon>Sphingomonadales</taxon>
        <taxon>Erythrobacteraceae</taxon>
        <taxon>Croceicoccus</taxon>
    </lineage>
</organism>
<keyword evidence="1" id="KW-0472">Membrane</keyword>
<proteinExistence type="predicted"/>
<dbReference type="Proteomes" id="UP000612349">
    <property type="component" value="Unassembled WGS sequence"/>
</dbReference>
<dbReference type="AlphaFoldDB" id="A0A917DQE2"/>
<keyword evidence="1" id="KW-1133">Transmembrane helix</keyword>
<keyword evidence="3" id="KW-1185">Reference proteome</keyword>
<dbReference type="EMBL" id="BMIP01000001">
    <property type="protein sequence ID" value="GGD60889.1"/>
    <property type="molecule type" value="Genomic_DNA"/>
</dbReference>
<evidence type="ECO:0000313" key="3">
    <source>
        <dbReference type="Proteomes" id="UP000612349"/>
    </source>
</evidence>
<reference evidence="2" key="2">
    <citation type="submission" date="2020-09" db="EMBL/GenBank/DDBJ databases">
        <authorList>
            <person name="Sun Q."/>
            <person name="Zhou Y."/>
        </authorList>
    </citation>
    <scope>NUCLEOTIDE SEQUENCE</scope>
    <source>
        <strain evidence="2">CGMCC 1.15360</strain>
    </source>
</reference>
<evidence type="ECO:0000256" key="1">
    <source>
        <dbReference type="SAM" id="Phobius"/>
    </source>
</evidence>
<feature type="transmembrane region" description="Helical" evidence="1">
    <location>
        <begin position="35"/>
        <end position="53"/>
    </location>
</feature>
<gene>
    <name evidence="2" type="ORF">GCM10010990_07990</name>
</gene>
<sequence>MLDLAGLRPCRVVSGGMRVNGAPCAGAACARASCAGSAIIVAAAMASAIILFIRDNPFRRKGYAWKATPASGPV</sequence>
<keyword evidence="1" id="KW-0812">Transmembrane</keyword>
<accession>A0A917DQE2</accession>